<evidence type="ECO:0000256" key="1">
    <source>
        <dbReference type="SAM" id="MobiDB-lite"/>
    </source>
</evidence>
<protein>
    <submittedName>
        <fullName evidence="2">Uncharacterized protein</fullName>
    </submittedName>
</protein>
<dbReference type="Proteomes" id="UP001497482">
    <property type="component" value="Chromosome 22"/>
</dbReference>
<sequence>MARCQVPFTDGTPHPPHRHGDRVIGDVGEGFGGAACINSRRVRREGKGYVGDVTVGEQTLHVVCAHRGPGEAREERVCPNVHPDLPLSEHLASPTSPPTCLNPLRCRTPVRGRVTCSTTAEVCRLGGRRSGGQGSTGAEVLARGGRGGEGSPSARLQDPVFTTAARAKFKGRLGHQARLRGQARGGWQGTKGEQEDGQIIHTISHNRAAPAPPRQSHPHCTPPRLAPPWDLLASLALASRSNPSGTRQCVERENTCHPRENETSWQ</sequence>
<feature type="region of interest" description="Disordered" evidence="1">
    <location>
        <begin position="238"/>
        <end position="266"/>
    </location>
</feature>
<proteinExistence type="predicted"/>
<reference evidence="2 3" key="1">
    <citation type="submission" date="2024-04" db="EMBL/GenBank/DDBJ databases">
        <authorList>
            <person name="Waldvogel A.-M."/>
            <person name="Schoenle A."/>
        </authorList>
    </citation>
    <scope>NUCLEOTIDE SEQUENCE [LARGE SCALE GENOMIC DNA]</scope>
</reference>
<evidence type="ECO:0000313" key="2">
    <source>
        <dbReference type="EMBL" id="CAL1598709.1"/>
    </source>
</evidence>
<dbReference type="EMBL" id="OZ035844">
    <property type="protein sequence ID" value="CAL1598709.1"/>
    <property type="molecule type" value="Genomic_DNA"/>
</dbReference>
<gene>
    <name evidence="2" type="ORF">KC01_LOCUS27072</name>
</gene>
<name>A0AAV2L9S6_KNICA</name>
<feature type="region of interest" description="Disordered" evidence="1">
    <location>
        <begin position="1"/>
        <end position="21"/>
    </location>
</feature>
<dbReference type="AlphaFoldDB" id="A0AAV2L9S6"/>
<feature type="region of interest" description="Disordered" evidence="1">
    <location>
        <begin position="129"/>
        <end position="156"/>
    </location>
</feature>
<evidence type="ECO:0000313" key="3">
    <source>
        <dbReference type="Proteomes" id="UP001497482"/>
    </source>
</evidence>
<keyword evidence="3" id="KW-1185">Reference proteome</keyword>
<organism evidence="2 3">
    <name type="scientific">Knipowitschia caucasica</name>
    <name type="common">Caucasian dwarf goby</name>
    <name type="synonym">Pomatoschistus caucasicus</name>
    <dbReference type="NCBI Taxonomy" id="637954"/>
    <lineage>
        <taxon>Eukaryota</taxon>
        <taxon>Metazoa</taxon>
        <taxon>Chordata</taxon>
        <taxon>Craniata</taxon>
        <taxon>Vertebrata</taxon>
        <taxon>Euteleostomi</taxon>
        <taxon>Actinopterygii</taxon>
        <taxon>Neopterygii</taxon>
        <taxon>Teleostei</taxon>
        <taxon>Neoteleostei</taxon>
        <taxon>Acanthomorphata</taxon>
        <taxon>Gobiaria</taxon>
        <taxon>Gobiiformes</taxon>
        <taxon>Gobioidei</taxon>
        <taxon>Gobiidae</taxon>
        <taxon>Gobiinae</taxon>
        <taxon>Knipowitschia</taxon>
    </lineage>
</organism>
<accession>A0AAV2L9S6</accession>
<feature type="compositionally biased region" description="Basic and acidic residues" evidence="1">
    <location>
        <begin position="249"/>
        <end position="266"/>
    </location>
</feature>